<evidence type="ECO:0000256" key="4">
    <source>
        <dbReference type="ARBA" id="ARBA00022475"/>
    </source>
</evidence>
<dbReference type="NCBIfam" id="TIGR00879">
    <property type="entry name" value="SP"/>
    <property type="match status" value="1"/>
</dbReference>
<feature type="transmembrane region" description="Helical" evidence="10">
    <location>
        <begin position="109"/>
        <end position="132"/>
    </location>
</feature>
<evidence type="ECO:0000256" key="7">
    <source>
        <dbReference type="ARBA" id="ARBA00022989"/>
    </source>
</evidence>
<comment type="similarity">
    <text evidence="2 9">Belongs to the major facilitator superfamily. Sugar transporter (TC 2.A.1.1) family.</text>
</comment>
<evidence type="ECO:0000259" key="11">
    <source>
        <dbReference type="PROSITE" id="PS50850"/>
    </source>
</evidence>
<evidence type="ECO:0000256" key="8">
    <source>
        <dbReference type="ARBA" id="ARBA00023136"/>
    </source>
</evidence>
<feature type="transmembrane region" description="Helical" evidence="10">
    <location>
        <begin position="85"/>
        <end position="103"/>
    </location>
</feature>
<keyword evidence="5" id="KW-0762">Sugar transport</keyword>
<dbReference type="FunFam" id="1.20.1250.20:FF:000122">
    <property type="entry name" value="D-xylose transporter XylE"/>
    <property type="match status" value="1"/>
</dbReference>
<proteinExistence type="inferred from homology"/>
<feature type="transmembrane region" description="Helical" evidence="10">
    <location>
        <begin position="144"/>
        <end position="166"/>
    </location>
</feature>
<dbReference type="PRINTS" id="PR00171">
    <property type="entry name" value="SUGRTRNSPORT"/>
</dbReference>
<dbReference type="GO" id="GO:0022857">
    <property type="term" value="F:transmembrane transporter activity"/>
    <property type="evidence" value="ECO:0007669"/>
    <property type="project" value="InterPro"/>
</dbReference>
<dbReference type="InterPro" id="IPR050814">
    <property type="entry name" value="Myo-inositol_Transporter"/>
</dbReference>
<dbReference type="PANTHER" id="PTHR48020">
    <property type="entry name" value="PROTON MYO-INOSITOL COTRANSPORTER"/>
    <property type="match status" value="1"/>
</dbReference>
<dbReference type="InterPro" id="IPR036259">
    <property type="entry name" value="MFS_trans_sf"/>
</dbReference>
<dbReference type="SUPFAM" id="SSF103473">
    <property type="entry name" value="MFS general substrate transporter"/>
    <property type="match status" value="1"/>
</dbReference>
<name>A0A1F5YSV6_9BACT</name>
<protein>
    <recommendedName>
        <fullName evidence="11">Major facilitator superfamily (MFS) profile domain-containing protein</fullName>
    </recommendedName>
</protein>
<evidence type="ECO:0000256" key="3">
    <source>
        <dbReference type="ARBA" id="ARBA00022448"/>
    </source>
</evidence>
<evidence type="ECO:0000256" key="2">
    <source>
        <dbReference type="ARBA" id="ARBA00010992"/>
    </source>
</evidence>
<reference evidence="12 13" key="1">
    <citation type="journal article" date="2016" name="Nat. Commun.">
        <title>Thousands of microbial genomes shed light on interconnected biogeochemical processes in an aquifer system.</title>
        <authorList>
            <person name="Anantharaman K."/>
            <person name="Brown C.T."/>
            <person name="Hug L.A."/>
            <person name="Sharon I."/>
            <person name="Castelle C.J."/>
            <person name="Probst A.J."/>
            <person name="Thomas B.C."/>
            <person name="Singh A."/>
            <person name="Wilkins M.J."/>
            <person name="Karaoz U."/>
            <person name="Brodie E.L."/>
            <person name="Williams K.H."/>
            <person name="Hubbard S.S."/>
            <person name="Banfield J.F."/>
        </authorList>
    </citation>
    <scope>NUCLEOTIDE SEQUENCE [LARGE SCALE GENOMIC DNA]</scope>
</reference>
<dbReference type="InterPro" id="IPR005829">
    <property type="entry name" value="Sugar_transporter_CS"/>
</dbReference>
<dbReference type="InterPro" id="IPR020846">
    <property type="entry name" value="MFS_dom"/>
</dbReference>
<evidence type="ECO:0000256" key="6">
    <source>
        <dbReference type="ARBA" id="ARBA00022692"/>
    </source>
</evidence>
<feature type="transmembrane region" description="Helical" evidence="10">
    <location>
        <begin position="258"/>
        <end position="281"/>
    </location>
</feature>
<keyword evidence="6 10" id="KW-0812">Transmembrane</keyword>
<feature type="transmembrane region" description="Helical" evidence="10">
    <location>
        <begin position="178"/>
        <end position="200"/>
    </location>
</feature>
<comment type="caution">
    <text evidence="12">The sequence shown here is derived from an EMBL/GenBank/DDBJ whole genome shotgun (WGS) entry which is preliminary data.</text>
</comment>
<dbReference type="PANTHER" id="PTHR48020:SF12">
    <property type="entry name" value="PROTON MYO-INOSITOL COTRANSPORTER"/>
    <property type="match status" value="1"/>
</dbReference>
<dbReference type="Pfam" id="PF00083">
    <property type="entry name" value="Sugar_tr"/>
    <property type="match status" value="1"/>
</dbReference>
<dbReference type="GO" id="GO:0005886">
    <property type="term" value="C:plasma membrane"/>
    <property type="evidence" value="ECO:0007669"/>
    <property type="project" value="UniProtKB-SubCell"/>
</dbReference>
<dbReference type="EMBL" id="MFIX01000157">
    <property type="protein sequence ID" value="OGG03194.1"/>
    <property type="molecule type" value="Genomic_DNA"/>
</dbReference>
<dbReference type="PROSITE" id="PS00217">
    <property type="entry name" value="SUGAR_TRANSPORT_2"/>
    <property type="match status" value="1"/>
</dbReference>
<accession>A0A1F5YSV6</accession>
<dbReference type="CDD" id="cd17359">
    <property type="entry name" value="MFS_XylE_like"/>
    <property type="match status" value="1"/>
</dbReference>
<dbReference type="Proteomes" id="UP000179129">
    <property type="component" value="Unassembled WGS sequence"/>
</dbReference>
<feature type="transmembrane region" description="Helical" evidence="10">
    <location>
        <begin position="351"/>
        <end position="376"/>
    </location>
</feature>
<organism evidence="12 13">
    <name type="scientific">Candidatus Glassbacteria bacterium RIFCSPLOWO2_12_FULL_58_11</name>
    <dbReference type="NCBI Taxonomy" id="1817867"/>
    <lineage>
        <taxon>Bacteria</taxon>
        <taxon>Candidatus Glassiibacteriota</taxon>
    </lineage>
</organism>
<feature type="transmembrane region" description="Helical" evidence="10">
    <location>
        <begin position="324"/>
        <end position="345"/>
    </location>
</feature>
<keyword evidence="4" id="KW-1003">Cell membrane</keyword>
<feature type="domain" description="Major facilitator superfamily (MFS) profile" evidence="11">
    <location>
        <begin position="19"/>
        <end position="448"/>
    </location>
</feature>
<evidence type="ECO:0000256" key="10">
    <source>
        <dbReference type="SAM" id="Phobius"/>
    </source>
</evidence>
<feature type="transmembrane region" description="Helical" evidence="10">
    <location>
        <begin position="52"/>
        <end position="73"/>
    </location>
</feature>
<gene>
    <name evidence="12" type="ORF">A3F83_03685</name>
</gene>
<dbReference type="STRING" id="1817867.A3F83_03685"/>
<dbReference type="Gene3D" id="1.20.1250.20">
    <property type="entry name" value="MFS general substrate transporter like domains"/>
    <property type="match status" value="2"/>
</dbReference>
<dbReference type="InterPro" id="IPR005828">
    <property type="entry name" value="MFS_sugar_transport-like"/>
</dbReference>
<feature type="transmembrane region" description="Helical" evidence="10">
    <location>
        <begin position="296"/>
        <end position="317"/>
    </location>
</feature>
<dbReference type="InterPro" id="IPR003663">
    <property type="entry name" value="Sugar/inositol_transpt"/>
</dbReference>
<evidence type="ECO:0000256" key="9">
    <source>
        <dbReference type="RuleBase" id="RU003346"/>
    </source>
</evidence>
<evidence type="ECO:0000313" key="13">
    <source>
        <dbReference type="Proteomes" id="UP000179129"/>
    </source>
</evidence>
<sequence>MTARTAGEQGGSLRYVLGVSIIAAQGGFLLGYDTAVISGAIGFLQRHFDLNATWTGWAVSSALAGCIIGVLIAGSLSDKFGRKKVLIFSAVMFLVSAIGTALPRNITEFVIFRMIGGVGVGASSMAAPVYIAEISPSHIRGRMVTVYQFAIVIGIQLVFFVNYLIAGLGDELWNQSLGWRWMFGSESLPALLFLLLLFIVPESPRWLTEKGRPDEALHVLTRAGGSVAARQELKEIELSIEGESGSLSQLFQRGLRTALVIGVALAMFSQFTGINAVLYYAPEIFKTLGSGTSSALLQTVAVGAVNLIATFIAYWTVDRLGRKPLMVIGAVGMILSLWSFGLAFYFRSTGWWSLIFILGFIASFALSIGPVGWVVLSEIFPTRLRGRAMAIATVCIWIANFIVSQTFPMLNENPRLLEIFRHGFPFWVYGLSCLGLLIFVLFFVPETRGKTLEEIERLWQPQS</sequence>
<dbReference type="AlphaFoldDB" id="A0A1F5YSV6"/>
<comment type="subcellular location">
    <subcellularLocation>
        <location evidence="1">Cell membrane</location>
        <topology evidence="1">Multi-pass membrane protein</topology>
    </subcellularLocation>
</comment>
<feature type="transmembrane region" description="Helical" evidence="10">
    <location>
        <begin position="12"/>
        <end position="32"/>
    </location>
</feature>
<evidence type="ECO:0000313" key="12">
    <source>
        <dbReference type="EMBL" id="OGG03194.1"/>
    </source>
</evidence>
<dbReference type="InterPro" id="IPR047984">
    <property type="entry name" value="XylE-like"/>
</dbReference>
<keyword evidence="3 9" id="KW-0813">Transport</keyword>
<keyword evidence="8 10" id="KW-0472">Membrane</keyword>
<feature type="transmembrane region" description="Helical" evidence="10">
    <location>
        <begin position="426"/>
        <end position="444"/>
    </location>
</feature>
<dbReference type="PROSITE" id="PS50850">
    <property type="entry name" value="MFS"/>
    <property type="match status" value="1"/>
</dbReference>
<evidence type="ECO:0000256" key="5">
    <source>
        <dbReference type="ARBA" id="ARBA00022597"/>
    </source>
</evidence>
<keyword evidence="7 10" id="KW-1133">Transmembrane helix</keyword>
<evidence type="ECO:0000256" key="1">
    <source>
        <dbReference type="ARBA" id="ARBA00004651"/>
    </source>
</evidence>
<feature type="transmembrane region" description="Helical" evidence="10">
    <location>
        <begin position="388"/>
        <end position="406"/>
    </location>
</feature>